<dbReference type="GO" id="GO:0017148">
    <property type="term" value="P:negative regulation of translation"/>
    <property type="evidence" value="ECO:0007669"/>
    <property type="project" value="TreeGrafter"/>
</dbReference>
<dbReference type="InterPro" id="IPR043519">
    <property type="entry name" value="NT_sf"/>
</dbReference>
<dbReference type="Proteomes" id="UP000885832">
    <property type="component" value="Unassembled WGS sequence"/>
</dbReference>
<organism evidence="2">
    <name type="scientific">Candidatus Tenderia electrophaga</name>
    <dbReference type="NCBI Taxonomy" id="1748243"/>
    <lineage>
        <taxon>Bacteria</taxon>
        <taxon>Pseudomonadati</taxon>
        <taxon>Pseudomonadota</taxon>
        <taxon>Gammaproteobacteria</taxon>
        <taxon>Candidatus Tenderiales</taxon>
        <taxon>Candidatus Tenderiaceae</taxon>
        <taxon>Candidatus Tenderia</taxon>
    </lineage>
</organism>
<dbReference type="PANTHER" id="PTHR21043:SF0">
    <property type="entry name" value="MITOCHONDRIAL ASSEMBLY OF RIBOSOMAL LARGE SUBUNIT PROTEIN 1"/>
    <property type="match status" value="1"/>
</dbReference>
<comment type="caution">
    <text evidence="2">The sequence shown here is derived from an EMBL/GenBank/DDBJ whole genome shotgun (WGS) entry which is preliminary data.</text>
</comment>
<dbReference type="GO" id="GO:0043023">
    <property type="term" value="F:ribosomal large subunit binding"/>
    <property type="evidence" value="ECO:0007669"/>
    <property type="project" value="TreeGrafter"/>
</dbReference>
<dbReference type="AlphaFoldDB" id="A0A832J2Z7"/>
<dbReference type="Gene3D" id="3.30.460.10">
    <property type="entry name" value="Beta Polymerase, domain 2"/>
    <property type="match status" value="1"/>
</dbReference>
<gene>
    <name evidence="2" type="primary">rsfS</name>
    <name evidence="2" type="ORF">ENJ65_01990</name>
</gene>
<reference evidence="2" key="1">
    <citation type="journal article" date="2020" name="mSystems">
        <title>Genome- and Community-Level Interaction Insights into Carbon Utilization and Element Cycling Functions of Hydrothermarchaeota in Hydrothermal Sediment.</title>
        <authorList>
            <person name="Zhou Z."/>
            <person name="Liu Y."/>
            <person name="Xu W."/>
            <person name="Pan J."/>
            <person name="Luo Z.H."/>
            <person name="Li M."/>
        </authorList>
    </citation>
    <scope>NUCLEOTIDE SEQUENCE [LARGE SCALE GENOMIC DNA]</scope>
    <source>
        <strain evidence="2">HyVt-505</strain>
    </source>
</reference>
<sequence>MKEVDAIKDLAIKALEEMKAVDLAVLDVRGKSSVTDFMVIVSGTSNRHVKAMANSLIVEAKKEGIMPLGVEGETTSEW</sequence>
<accession>A0A832J2Z7</accession>
<evidence type="ECO:0000256" key="1">
    <source>
        <dbReference type="ARBA" id="ARBA00010574"/>
    </source>
</evidence>
<dbReference type="InterPro" id="IPR004394">
    <property type="entry name" value="Iojap/RsfS/C7orf30"/>
</dbReference>
<dbReference type="GO" id="GO:0090071">
    <property type="term" value="P:negative regulation of ribosome biogenesis"/>
    <property type="evidence" value="ECO:0007669"/>
    <property type="project" value="TreeGrafter"/>
</dbReference>
<evidence type="ECO:0000313" key="2">
    <source>
        <dbReference type="EMBL" id="HHJ80384.1"/>
    </source>
</evidence>
<comment type="similarity">
    <text evidence="1">Belongs to the Iojap/RsfS family.</text>
</comment>
<dbReference type="PANTHER" id="PTHR21043">
    <property type="entry name" value="IOJAP SUPERFAMILY ORTHOLOG"/>
    <property type="match status" value="1"/>
</dbReference>
<proteinExistence type="inferred from homology"/>
<dbReference type="SUPFAM" id="SSF81301">
    <property type="entry name" value="Nucleotidyltransferase"/>
    <property type="match status" value="1"/>
</dbReference>
<dbReference type="EMBL" id="DRNF01000124">
    <property type="protein sequence ID" value="HHJ80384.1"/>
    <property type="molecule type" value="Genomic_DNA"/>
</dbReference>
<dbReference type="Pfam" id="PF02410">
    <property type="entry name" value="RsfS"/>
    <property type="match status" value="1"/>
</dbReference>
<feature type="non-terminal residue" evidence="2">
    <location>
        <position position="78"/>
    </location>
</feature>
<name>A0A832J2Z7_9GAMM</name>
<dbReference type="NCBIfam" id="TIGR00090">
    <property type="entry name" value="rsfS_iojap_ybeB"/>
    <property type="match status" value="1"/>
</dbReference>
<protein>
    <submittedName>
        <fullName evidence="2">Ribosome silencing factor</fullName>
    </submittedName>
</protein>